<evidence type="ECO:0000256" key="1">
    <source>
        <dbReference type="PROSITE-ProRule" id="PRU00176"/>
    </source>
</evidence>
<evidence type="ECO:0000259" key="2">
    <source>
        <dbReference type="PROSITE" id="PS50102"/>
    </source>
</evidence>
<dbReference type="CDD" id="cd00590">
    <property type="entry name" value="RRM_SF"/>
    <property type="match status" value="1"/>
</dbReference>
<dbReference type="InterPro" id="IPR035979">
    <property type="entry name" value="RBD_domain_sf"/>
</dbReference>
<dbReference type="SMART" id="SM00360">
    <property type="entry name" value="RRM"/>
    <property type="match status" value="1"/>
</dbReference>
<dbReference type="Pfam" id="PF00076">
    <property type="entry name" value="RRM_1"/>
    <property type="match status" value="1"/>
</dbReference>
<dbReference type="GO" id="GO:0003723">
    <property type="term" value="F:RNA binding"/>
    <property type="evidence" value="ECO:0007669"/>
    <property type="project" value="UniProtKB-UniRule"/>
</dbReference>
<dbReference type="InterPro" id="IPR012677">
    <property type="entry name" value="Nucleotide-bd_a/b_plait_sf"/>
</dbReference>
<protein>
    <recommendedName>
        <fullName evidence="2">RRM domain-containing protein</fullName>
    </recommendedName>
</protein>
<evidence type="ECO:0000313" key="3">
    <source>
        <dbReference type="EMBL" id="KAG8496367.1"/>
    </source>
</evidence>
<dbReference type="EMBL" id="JAHUZN010000004">
    <property type="protein sequence ID" value="KAG8496367.1"/>
    <property type="molecule type" value="Genomic_DNA"/>
</dbReference>
<gene>
    <name evidence="3" type="ORF">CXB51_007606</name>
</gene>
<organism evidence="3 4">
    <name type="scientific">Gossypium anomalum</name>
    <dbReference type="NCBI Taxonomy" id="47600"/>
    <lineage>
        <taxon>Eukaryota</taxon>
        <taxon>Viridiplantae</taxon>
        <taxon>Streptophyta</taxon>
        <taxon>Embryophyta</taxon>
        <taxon>Tracheophyta</taxon>
        <taxon>Spermatophyta</taxon>
        <taxon>Magnoliopsida</taxon>
        <taxon>eudicotyledons</taxon>
        <taxon>Gunneridae</taxon>
        <taxon>Pentapetalae</taxon>
        <taxon>rosids</taxon>
        <taxon>malvids</taxon>
        <taxon>Malvales</taxon>
        <taxon>Malvaceae</taxon>
        <taxon>Malvoideae</taxon>
        <taxon>Gossypium</taxon>
    </lineage>
</organism>
<dbReference type="InterPro" id="IPR000504">
    <property type="entry name" value="RRM_dom"/>
</dbReference>
<dbReference type="PROSITE" id="PS50102">
    <property type="entry name" value="RRM"/>
    <property type="match status" value="1"/>
</dbReference>
<dbReference type="SUPFAM" id="SSF54928">
    <property type="entry name" value="RNA-binding domain, RBD"/>
    <property type="match status" value="1"/>
</dbReference>
<keyword evidence="1" id="KW-0694">RNA-binding</keyword>
<comment type="caution">
    <text evidence="3">The sequence shown here is derived from an EMBL/GenBank/DDBJ whole genome shotgun (WGS) entry which is preliminary data.</text>
</comment>
<dbReference type="Proteomes" id="UP000701853">
    <property type="component" value="Chromosome 4"/>
</dbReference>
<dbReference type="OrthoDB" id="999103at2759"/>
<dbReference type="AlphaFoldDB" id="A0A8J5Z9A8"/>
<reference evidence="3 4" key="1">
    <citation type="journal article" date="2021" name="bioRxiv">
        <title>The Gossypium anomalum genome as a resource for cotton improvement and evolutionary analysis of hybrid incompatibility.</title>
        <authorList>
            <person name="Grover C.E."/>
            <person name="Yuan D."/>
            <person name="Arick M.A."/>
            <person name="Miller E.R."/>
            <person name="Hu G."/>
            <person name="Peterson D.G."/>
            <person name="Wendel J.F."/>
            <person name="Udall J.A."/>
        </authorList>
    </citation>
    <scope>NUCLEOTIDE SEQUENCE [LARGE SCALE GENOMIC DNA]</scope>
    <source>
        <strain evidence="3">JFW-Udall</strain>
        <tissue evidence="3">Leaf</tissue>
    </source>
</reference>
<accession>A0A8J5Z9A8</accession>
<dbReference type="Gene3D" id="3.30.70.330">
    <property type="match status" value="1"/>
</dbReference>
<sequence length="317" mass="36847">MEQSRERGTVETVFIYNIPNTMHWKGLWALFGYHGDVDAFILYKMRKNSKMFGFVRFSNGRGTLRAIMRLNGFFLLKKRIGVKMASYNSKRKSWRIGSNQKDKELSVKTDREEKCEEKNDNCVRGGMKTETRKVKGHVENKLLRNLQKCLVCESISVCNSKSINDLLAKIGPGEITEIRIPGRHFLVDITDEELMELLRQTKWSYLKDFFINIVPWSEKLKLKERVSWIEVFGVPLHCWNYETCKRLTGVWRKLVLVGENLTKVHNFKKLELLISISQMNMIDEVVSLEVGDVIFSIRVRGRGLSELKEDCVISKAS</sequence>
<evidence type="ECO:0000313" key="4">
    <source>
        <dbReference type="Proteomes" id="UP000701853"/>
    </source>
</evidence>
<keyword evidence="4" id="KW-1185">Reference proteome</keyword>
<feature type="domain" description="RRM" evidence="2">
    <location>
        <begin position="11"/>
        <end position="87"/>
    </location>
</feature>
<name>A0A8J5Z9A8_9ROSI</name>
<proteinExistence type="predicted"/>